<dbReference type="NCBIfam" id="TIGR03552">
    <property type="entry name" value="F420_cofC"/>
    <property type="match status" value="1"/>
</dbReference>
<keyword evidence="3" id="KW-0547">Nucleotide-binding</keyword>
<evidence type="ECO:0000313" key="5">
    <source>
        <dbReference type="EMBL" id="GAG74783.1"/>
    </source>
</evidence>
<dbReference type="PANTHER" id="PTHR40392:SF1">
    <property type="entry name" value="2-PHOSPHO-L-LACTATE GUANYLYLTRANSFERASE"/>
    <property type="match status" value="1"/>
</dbReference>
<keyword evidence="1" id="KW-0808">Transferase</keyword>
<dbReference type="PANTHER" id="PTHR40392">
    <property type="entry name" value="2-PHOSPHO-L-LACTATE GUANYLYLTRANSFERASE"/>
    <property type="match status" value="1"/>
</dbReference>
<comment type="caution">
    <text evidence="5">The sequence shown here is derived from an EMBL/GenBank/DDBJ whole genome shotgun (WGS) entry which is preliminary data.</text>
</comment>
<accession>X1AR39</accession>
<dbReference type="GO" id="GO:0005525">
    <property type="term" value="F:GTP binding"/>
    <property type="evidence" value="ECO:0007669"/>
    <property type="project" value="UniProtKB-KW"/>
</dbReference>
<name>X1AR39_9ZZZZ</name>
<gene>
    <name evidence="5" type="ORF">S01H4_34660</name>
</gene>
<dbReference type="EMBL" id="BART01018354">
    <property type="protein sequence ID" value="GAG74783.1"/>
    <property type="molecule type" value="Genomic_DNA"/>
</dbReference>
<dbReference type="InterPro" id="IPR002835">
    <property type="entry name" value="CofC"/>
</dbReference>
<evidence type="ECO:0000256" key="3">
    <source>
        <dbReference type="ARBA" id="ARBA00022741"/>
    </source>
</evidence>
<dbReference type="Gene3D" id="3.90.550.10">
    <property type="entry name" value="Spore Coat Polysaccharide Biosynthesis Protein SpsA, Chain A"/>
    <property type="match status" value="1"/>
</dbReference>
<dbReference type="Pfam" id="PF01983">
    <property type="entry name" value="CofC"/>
    <property type="match status" value="1"/>
</dbReference>
<evidence type="ECO:0008006" key="6">
    <source>
        <dbReference type="Google" id="ProtNLM"/>
    </source>
</evidence>
<keyword evidence="4" id="KW-0342">GTP-binding</keyword>
<feature type="non-terminal residue" evidence="5">
    <location>
        <position position="170"/>
    </location>
</feature>
<evidence type="ECO:0000256" key="1">
    <source>
        <dbReference type="ARBA" id="ARBA00022679"/>
    </source>
</evidence>
<proteinExistence type="predicted"/>
<dbReference type="SUPFAM" id="SSF53448">
    <property type="entry name" value="Nucleotide-diphospho-sugar transferases"/>
    <property type="match status" value="1"/>
</dbReference>
<evidence type="ECO:0000256" key="2">
    <source>
        <dbReference type="ARBA" id="ARBA00022695"/>
    </source>
</evidence>
<dbReference type="GO" id="GO:0043814">
    <property type="term" value="F:phospholactate guanylyltransferase activity"/>
    <property type="evidence" value="ECO:0007669"/>
    <property type="project" value="InterPro"/>
</dbReference>
<evidence type="ECO:0000256" key="4">
    <source>
        <dbReference type="ARBA" id="ARBA00023134"/>
    </source>
</evidence>
<sequence>MMVHLLDVLGEVPGIERTLVVSRDTQALALAREHGARTVAEWGTPDLNPALVRATIVAKQYGVSGVLVLPADLPLISPQDVETLISKADQPPVVVIAPDRHRSGTNALLAIPPGLIEYDFGPDSFQRHLDRAEQAGVRVEVCELPSLGLDVDIPEDLEILRKEKSPISIG</sequence>
<keyword evidence="2" id="KW-0548">Nucleotidyltransferase</keyword>
<protein>
    <recommendedName>
        <fullName evidence="6">MobA-like NTP transferase domain-containing protein</fullName>
    </recommendedName>
</protein>
<organism evidence="5">
    <name type="scientific">marine sediment metagenome</name>
    <dbReference type="NCBI Taxonomy" id="412755"/>
    <lineage>
        <taxon>unclassified sequences</taxon>
        <taxon>metagenomes</taxon>
        <taxon>ecological metagenomes</taxon>
    </lineage>
</organism>
<reference evidence="5" key="1">
    <citation type="journal article" date="2014" name="Front. Microbiol.">
        <title>High frequency of phylogenetically diverse reductive dehalogenase-homologous genes in deep subseafloor sedimentary metagenomes.</title>
        <authorList>
            <person name="Kawai M."/>
            <person name="Futagami T."/>
            <person name="Toyoda A."/>
            <person name="Takaki Y."/>
            <person name="Nishi S."/>
            <person name="Hori S."/>
            <person name="Arai W."/>
            <person name="Tsubouchi T."/>
            <person name="Morono Y."/>
            <person name="Uchiyama I."/>
            <person name="Ito T."/>
            <person name="Fujiyama A."/>
            <person name="Inagaki F."/>
            <person name="Takami H."/>
        </authorList>
    </citation>
    <scope>NUCLEOTIDE SEQUENCE</scope>
    <source>
        <strain evidence="5">Expedition CK06-06</strain>
    </source>
</reference>
<dbReference type="AlphaFoldDB" id="X1AR39"/>
<dbReference type="InterPro" id="IPR029044">
    <property type="entry name" value="Nucleotide-diphossugar_trans"/>
</dbReference>